<protein>
    <submittedName>
        <fullName evidence="1">Uncharacterized protein</fullName>
    </submittedName>
</protein>
<name>A0A396JUF4_MEDTR</name>
<evidence type="ECO:0000313" key="1">
    <source>
        <dbReference type="EMBL" id="RHN81182.1"/>
    </source>
</evidence>
<dbReference type="Proteomes" id="UP000265566">
    <property type="component" value="Chromosome 1"/>
</dbReference>
<gene>
    <name evidence="1" type="ORF">MtrunA17_Chr1g0196281</name>
</gene>
<accession>A0A396JUF4</accession>
<dbReference type="EMBL" id="PSQE01000001">
    <property type="protein sequence ID" value="RHN81182.1"/>
    <property type="molecule type" value="Genomic_DNA"/>
</dbReference>
<comment type="caution">
    <text evidence="1">The sequence shown here is derived from an EMBL/GenBank/DDBJ whole genome shotgun (WGS) entry which is preliminary data.</text>
</comment>
<organism evidence="1">
    <name type="scientific">Medicago truncatula</name>
    <name type="common">Barrel medic</name>
    <name type="synonym">Medicago tribuloides</name>
    <dbReference type="NCBI Taxonomy" id="3880"/>
    <lineage>
        <taxon>Eukaryota</taxon>
        <taxon>Viridiplantae</taxon>
        <taxon>Streptophyta</taxon>
        <taxon>Embryophyta</taxon>
        <taxon>Tracheophyta</taxon>
        <taxon>Spermatophyta</taxon>
        <taxon>Magnoliopsida</taxon>
        <taxon>eudicotyledons</taxon>
        <taxon>Gunneridae</taxon>
        <taxon>Pentapetalae</taxon>
        <taxon>rosids</taxon>
        <taxon>fabids</taxon>
        <taxon>Fabales</taxon>
        <taxon>Fabaceae</taxon>
        <taxon>Papilionoideae</taxon>
        <taxon>50 kb inversion clade</taxon>
        <taxon>NPAAA clade</taxon>
        <taxon>Hologalegina</taxon>
        <taxon>IRL clade</taxon>
        <taxon>Trifolieae</taxon>
        <taxon>Medicago</taxon>
    </lineage>
</organism>
<dbReference type="AlphaFoldDB" id="A0A396JUF4"/>
<proteinExistence type="predicted"/>
<reference evidence="1" key="1">
    <citation type="journal article" date="2018" name="Nat. Plants">
        <title>Whole-genome landscape of Medicago truncatula symbiotic genes.</title>
        <authorList>
            <person name="Pecrix Y."/>
            <person name="Gamas P."/>
            <person name="Carrere S."/>
        </authorList>
    </citation>
    <scope>NUCLEOTIDE SEQUENCE</scope>
    <source>
        <tissue evidence="1">Leaves</tissue>
    </source>
</reference>
<sequence length="60" mass="6608">MVARFADYNLRFKGDGGGGEILVGGRRPTMMGNEEMKAERDDEMGEKWVLLVMVASDGGR</sequence>
<dbReference type="Gramene" id="rna5188">
    <property type="protein sequence ID" value="RHN81182.1"/>
    <property type="gene ID" value="gene5188"/>
</dbReference>